<sequence length="234" mass="25397">MSKHILVVDDEARIREVLLYALQKEGYAVTAVADGRAAVEAAGAGTVDLVVLDVMLPELDGLEVCRRLRAGSRTPILFLSARADEVDRIVGLELGGDDYLTKPFSPRELVARVRALLRRTEAPPPAPAPASTGARAAVLRHGPIEVDTERHEARYLGQPVSLTATELGVLGALLERPGVVLSRGQLMQRAYRYDNLITERTIDTHVRRIRAKFRVVGGDPIATVHGVGYKLQGA</sequence>
<dbReference type="AlphaFoldDB" id="A9FJT2"/>
<evidence type="ECO:0000256" key="6">
    <source>
        <dbReference type="PROSITE-ProRule" id="PRU00169"/>
    </source>
</evidence>
<keyword evidence="3" id="KW-0805">Transcription regulation</keyword>
<dbReference type="Pfam" id="PF00072">
    <property type="entry name" value="Response_reg"/>
    <property type="match status" value="1"/>
</dbReference>
<dbReference type="InterPro" id="IPR011006">
    <property type="entry name" value="CheY-like_superfamily"/>
</dbReference>
<evidence type="ECO:0000256" key="5">
    <source>
        <dbReference type="ARBA" id="ARBA00023163"/>
    </source>
</evidence>
<gene>
    <name evidence="10" type="ordered locus">sce4878</name>
</gene>
<dbReference type="Proteomes" id="UP000002139">
    <property type="component" value="Chromosome"/>
</dbReference>
<keyword evidence="5" id="KW-0804">Transcription</keyword>
<dbReference type="GO" id="GO:0000976">
    <property type="term" value="F:transcription cis-regulatory region binding"/>
    <property type="evidence" value="ECO:0007669"/>
    <property type="project" value="TreeGrafter"/>
</dbReference>
<dbReference type="eggNOG" id="COG0745">
    <property type="taxonomic scope" value="Bacteria"/>
</dbReference>
<keyword evidence="1 6" id="KW-0597">Phosphoprotein</keyword>
<evidence type="ECO:0000259" key="8">
    <source>
        <dbReference type="PROSITE" id="PS50110"/>
    </source>
</evidence>
<dbReference type="PANTHER" id="PTHR48111">
    <property type="entry name" value="REGULATOR OF RPOS"/>
    <property type="match status" value="1"/>
</dbReference>
<accession>A9FJT2</accession>
<evidence type="ECO:0000313" key="10">
    <source>
        <dbReference type="EMBL" id="CAN95041.1"/>
    </source>
</evidence>
<proteinExistence type="predicted"/>
<name>A9FJT2_SORC5</name>
<dbReference type="OrthoDB" id="368799at2"/>
<keyword evidence="4 7" id="KW-0238">DNA-binding</keyword>
<dbReference type="InterPro" id="IPR016032">
    <property type="entry name" value="Sig_transdc_resp-reg_C-effctor"/>
</dbReference>
<keyword evidence="2" id="KW-0902">Two-component regulatory system</keyword>
<dbReference type="Pfam" id="PF00486">
    <property type="entry name" value="Trans_reg_C"/>
    <property type="match status" value="1"/>
</dbReference>
<dbReference type="Gene3D" id="3.40.50.2300">
    <property type="match status" value="1"/>
</dbReference>
<evidence type="ECO:0000256" key="3">
    <source>
        <dbReference type="ARBA" id="ARBA00023015"/>
    </source>
</evidence>
<dbReference type="SUPFAM" id="SSF52172">
    <property type="entry name" value="CheY-like"/>
    <property type="match status" value="1"/>
</dbReference>
<dbReference type="GO" id="GO:0006355">
    <property type="term" value="P:regulation of DNA-templated transcription"/>
    <property type="evidence" value="ECO:0007669"/>
    <property type="project" value="InterPro"/>
</dbReference>
<dbReference type="PROSITE" id="PS51755">
    <property type="entry name" value="OMPR_PHOB"/>
    <property type="match status" value="1"/>
</dbReference>
<keyword evidence="11" id="KW-1185">Reference proteome</keyword>
<dbReference type="EMBL" id="AM746676">
    <property type="protein sequence ID" value="CAN95041.1"/>
    <property type="molecule type" value="Genomic_DNA"/>
</dbReference>
<feature type="domain" description="Response regulatory" evidence="8">
    <location>
        <begin position="4"/>
        <end position="117"/>
    </location>
</feature>
<dbReference type="InterPro" id="IPR001867">
    <property type="entry name" value="OmpR/PhoB-type_DNA-bd"/>
</dbReference>
<dbReference type="CDD" id="cd00383">
    <property type="entry name" value="trans_reg_C"/>
    <property type="match status" value="1"/>
</dbReference>
<dbReference type="SUPFAM" id="SSF46894">
    <property type="entry name" value="C-terminal effector domain of the bipartite response regulators"/>
    <property type="match status" value="1"/>
</dbReference>
<dbReference type="BioCyc" id="SCEL448385:SCE_RS25035-MONOMER"/>
<dbReference type="KEGG" id="scl:sce4878"/>
<organism evidence="10 11">
    <name type="scientific">Sorangium cellulosum (strain So ce56)</name>
    <name type="common">Polyangium cellulosum (strain So ce56)</name>
    <dbReference type="NCBI Taxonomy" id="448385"/>
    <lineage>
        <taxon>Bacteria</taxon>
        <taxon>Pseudomonadati</taxon>
        <taxon>Myxococcota</taxon>
        <taxon>Polyangia</taxon>
        <taxon>Polyangiales</taxon>
        <taxon>Polyangiaceae</taxon>
        <taxon>Sorangium</taxon>
    </lineage>
</organism>
<evidence type="ECO:0000256" key="7">
    <source>
        <dbReference type="PROSITE-ProRule" id="PRU01091"/>
    </source>
</evidence>
<dbReference type="PANTHER" id="PTHR48111:SF1">
    <property type="entry name" value="TWO-COMPONENT RESPONSE REGULATOR ORR33"/>
    <property type="match status" value="1"/>
</dbReference>
<dbReference type="STRING" id="448385.sce4878"/>
<dbReference type="RefSeq" id="WP_012237510.1">
    <property type="nucleotide sequence ID" value="NC_010162.1"/>
</dbReference>
<dbReference type="GO" id="GO:0005829">
    <property type="term" value="C:cytosol"/>
    <property type="evidence" value="ECO:0007669"/>
    <property type="project" value="TreeGrafter"/>
</dbReference>
<dbReference type="PROSITE" id="PS50110">
    <property type="entry name" value="RESPONSE_REGULATORY"/>
    <property type="match status" value="1"/>
</dbReference>
<dbReference type="HOGENOM" id="CLU_000445_30_4_7"/>
<dbReference type="SMART" id="SM00862">
    <property type="entry name" value="Trans_reg_C"/>
    <property type="match status" value="1"/>
</dbReference>
<protein>
    <submittedName>
        <fullName evidence="10">Two-component response regulator</fullName>
    </submittedName>
</protein>
<evidence type="ECO:0000256" key="1">
    <source>
        <dbReference type="ARBA" id="ARBA00022553"/>
    </source>
</evidence>
<evidence type="ECO:0000313" key="11">
    <source>
        <dbReference type="Proteomes" id="UP000002139"/>
    </source>
</evidence>
<dbReference type="InterPro" id="IPR001789">
    <property type="entry name" value="Sig_transdc_resp-reg_receiver"/>
</dbReference>
<dbReference type="Gene3D" id="1.10.10.10">
    <property type="entry name" value="Winged helix-like DNA-binding domain superfamily/Winged helix DNA-binding domain"/>
    <property type="match status" value="1"/>
</dbReference>
<dbReference type="GO" id="GO:0000156">
    <property type="term" value="F:phosphorelay response regulator activity"/>
    <property type="evidence" value="ECO:0007669"/>
    <property type="project" value="TreeGrafter"/>
</dbReference>
<evidence type="ECO:0000259" key="9">
    <source>
        <dbReference type="PROSITE" id="PS51755"/>
    </source>
</evidence>
<dbReference type="GO" id="GO:0032993">
    <property type="term" value="C:protein-DNA complex"/>
    <property type="evidence" value="ECO:0007669"/>
    <property type="project" value="TreeGrafter"/>
</dbReference>
<feature type="modified residue" description="4-aspartylphosphate" evidence="6">
    <location>
        <position position="53"/>
    </location>
</feature>
<feature type="DNA-binding region" description="OmpR/PhoB-type" evidence="7">
    <location>
        <begin position="136"/>
        <end position="233"/>
    </location>
</feature>
<reference evidence="10 11" key="1">
    <citation type="journal article" date="2007" name="Nat. Biotechnol.">
        <title>Complete genome sequence of the myxobacterium Sorangium cellulosum.</title>
        <authorList>
            <person name="Schneiker S."/>
            <person name="Perlova O."/>
            <person name="Kaiser O."/>
            <person name="Gerth K."/>
            <person name="Alici A."/>
            <person name="Altmeyer M.O."/>
            <person name="Bartels D."/>
            <person name="Bekel T."/>
            <person name="Beyer S."/>
            <person name="Bode E."/>
            <person name="Bode H.B."/>
            <person name="Bolten C.J."/>
            <person name="Choudhuri J.V."/>
            <person name="Doss S."/>
            <person name="Elnakady Y.A."/>
            <person name="Frank B."/>
            <person name="Gaigalat L."/>
            <person name="Goesmann A."/>
            <person name="Groeger C."/>
            <person name="Gross F."/>
            <person name="Jelsbak L."/>
            <person name="Jelsbak L."/>
            <person name="Kalinowski J."/>
            <person name="Kegler C."/>
            <person name="Knauber T."/>
            <person name="Konietzny S."/>
            <person name="Kopp M."/>
            <person name="Krause L."/>
            <person name="Krug D."/>
            <person name="Linke B."/>
            <person name="Mahmud T."/>
            <person name="Martinez-Arias R."/>
            <person name="McHardy A.C."/>
            <person name="Merai M."/>
            <person name="Meyer F."/>
            <person name="Mormann S."/>
            <person name="Munoz-Dorado J."/>
            <person name="Perez J."/>
            <person name="Pradella S."/>
            <person name="Rachid S."/>
            <person name="Raddatz G."/>
            <person name="Rosenau F."/>
            <person name="Rueckert C."/>
            <person name="Sasse F."/>
            <person name="Scharfe M."/>
            <person name="Schuster S.C."/>
            <person name="Suen G."/>
            <person name="Treuner-Lange A."/>
            <person name="Velicer G.J."/>
            <person name="Vorholter F.-J."/>
            <person name="Weissman K.J."/>
            <person name="Welch R.D."/>
            <person name="Wenzel S.C."/>
            <person name="Whitworth D.E."/>
            <person name="Wilhelm S."/>
            <person name="Wittmann C."/>
            <person name="Bloecker H."/>
            <person name="Puehler A."/>
            <person name="Mueller R."/>
        </authorList>
    </citation>
    <scope>NUCLEOTIDE SEQUENCE [LARGE SCALE GENOMIC DNA]</scope>
    <source>
        <strain evidence="11">So ce56</strain>
    </source>
</reference>
<feature type="domain" description="OmpR/PhoB-type" evidence="9">
    <location>
        <begin position="136"/>
        <end position="233"/>
    </location>
</feature>
<dbReference type="InterPro" id="IPR036388">
    <property type="entry name" value="WH-like_DNA-bd_sf"/>
</dbReference>
<evidence type="ECO:0000256" key="4">
    <source>
        <dbReference type="ARBA" id="ARBA00023125"/>
    </source>
</evidence>
<dbReference type="Gene3D" id="6.10.250.690">
    <property type="match status" value="1"/>
</dbReference>
<dbReference type="SMART" id="SM00448">
    <property type="entry name" value="REC"/>
    <property type="match status" value="1"/>
</dbReference>
<dbReference type="FunFam" id="3.40.50.2300:FF:000001">
    <property type="entry name" value="DNA-binding response regulator PhoB"/>
    <property type="match status" value="1"/>
</dbReference>
<evidence type="ECO:0000256" key="2">
    <source>
        <dbReference type="ARBA" id="ARBA00023012"/>
    </source>
</evidence>
<dbReference type="InterPro" id="IPR039420">
    <property type="entry name" value="WalR-like"/>
</dbReference>